<dbReference type="SUPFAM" id="SSF55729">
    <property type="entry name" value="Acyl-CoA N-acyltransferases (Nat)"/>
    <property type="match status" value="1"/>
</dbReference>
<comment type="caution">
    <text evidence="2">The sequence shown here is derived from an EMBL/GenBank/DDBJ whole genome shotgun (WGS) entry which is preliminary data.</text>
</comment>
<name>A0ABT2J881_9PSEU</name>
<evidence type="ECO:0000313" key="3">
    <source>
        <dbReference type="Proteomes" id="UP001156441"/>
    </source>
</evidence>
<dbReference type="PANTHER" id="PTHR43792">
    <property type="entry name" value="GNAT FAMILY, PUTATIVE (AFU_ORTHOLOGUE AFUA_3G00765)-RELATED-RELATED"/>
    <property type="match status" value="1"/>
</dbReference>
<protein>
    <submittedName>
        <fullName evidence="2">GNAT family N-acetyltransferase</fullName>
    </submittedName>
</protein>
<gene>
    <name evidence="2" type="ORF">JT362_13135</name>
</gene>
<evidence type="ECO:0000259" key="1">
    <source>
        <dbReference type="Pfam" id="PF13302"/>
    </source>
</evidence>
<organism evidence="2 3">
    <name type="scientific">Actinophytocola gossypii</name>
    <dbReference type="NCBI Taxonomy" id="2812003"/>
    <lineage>
        <taxon>Bacteria</taxon>
        <taxon>Bacillati</taxon>
        <taxon>Actinomycetota</taxon>
        <taxon>Actinomycetes</taxon>
        <taxon>Pseudonocardiales</taxon>
        <taxon>Pseudonocardiaceae</taxon>
    </lineage>
</organism>
<proteinExistence type="predicted"/>
<dbReference type="Proteomes" id="UP001156441">
    <property type="component" value="Unassembled WGS sequence"/>
</dbReference>
<evidence type="ECO:0000313" key="2">
    <source>
        <dbReference type="EMBL" id="MCT2584061.1"/>
    </source>
</evidence>
<dbReference type="InterPro" id="IPR051531">
    <property type="entry name" value="N-acetyltransferase"/>
</dbReference>
<dbReference type="RefSeq" id="WP_260191453.1">
    <property type="nucleotide sequence ID" value="NZ_JAFFZE010000011.1"/>
</dbReference>
<dbReference type="Gene3D" id="3.40.630.30">
    <property type="match status" value="1"/>
</dbReference>
<reference evidence="2 3" key="1">
    <citation type="submission" date="2021-02" db="EMBL/GenBank/DDBJ databases">
        <title>Actinophytocola xerophila sp. nov., isolated from soil of cotton cropping field.</title>
        <authorList>
            <person name="Huang R."/>
            <person name="Chen X."/>
            <person name="Ge X."/>
            <person name="Liu W."/>
        </authorList>
    </citation>
    <scope>NUCLEOTIDE SEQUENCE [LARGE SCALE GENOMIC DNA]</scope>
    <source>
        <strain evidence="2 3">S1-96</strain>
    </source>
</reference>
<dbReference type="PANTHER" id="PTHR43792:SF1">
    <property type="entry name" value="N-ACETYLTRANSFERASE DOMAIN-CONTAINING PROTEIN"/>
    <property type="match status" value="1"/>
</dbReference>
<accession>A0ABT2J881</accession>
<dbReference type="Pfam" id="PF13302">
    <property type="entry name" value="Acetyltransf_3"/>
    <property type="match status" value="1"/>
</dbReference>
<keyword evidence="3" id="KW-1185">Reference proteome</keyword>
<sequence>MTMAASGRSSACPLPVRATLKRGPGSDGDQVVAGLFAEHPAWLGEFGHRQLVERATGLVVGSIGLFWPPTDGALELGYRVVLSRWGRGHATEATRALTAFALTAPGVSSVSATVEPADLASVRVLEKAGFRLAGTDVQQGTARYHRTA</sequence>
<dbReference type="EMBL" id="JAFFZE010000011">
    <property type="protein sequence ID" value="MCT2584061.1"/>
    <property type="molecule type" value="Genomic_DNA"/>
</dbReference>
<dbReference type="InterPro" id="IPR016181">
    <property type="entry name" value="Acyl_CoA_acyltransferase"/>
</dbReference>
<dbReference type="InterPro" id="IPR000182">
    <property type="entry name" value="GNAT_dom"/>
</dbReference>
<feature type="domain" description="N-acetyltransferase" evidence="1">
    <location>
        <begin position="50"/>
        <end position="131"/>
    </location>
</feature>